<name>A0A8S0XQS0_CYCAE</name>
<accession>A0A8S0XQS0</accession>
<gene>
    <name evidence="2" type="ORF">AAE3_LOCUS5703</name>
</gene>
<dbReference type="AlphaFoldDB" id="A0A8S0XQS0"/>
<reference evidence="2 3" key="1">
    <citation type="submission" date="2020-01" db="EMBL/GenBank/DDBJ databases">
        <authorList>
            <person name="Gupta K D."/>
        </authorList>
    </citation>
    <scope>NUCLEOTIDE SEQUENCE [LARGE SCALE GENOMIC DNA]</scope>
</reference>
<comment type="caution">
    <text evidence="2">The sequence shown here is derived from an EMBL/GenBank/DDBJ whole genome shotgun (WGS) entry which is preliminary data.</text>
</comment>
<proteinExistence type="predicted"/>
<feature type="region of interest" description="Disordered" evidence="1">
    <location>
        <begin position="178"/>
        <end position="197"/>
    </location>
</feature>
<feature type="compositionally biased region" description="Polar residues" evidence="1">
    <location>
        <begin position="467"/>
        <end position="486"/>
    </location>
</feature>
<keyword evidence="3" id="KW-1185">Reference proteome</keyword>
<evidence type="ECO:0000256" key="1">
    <source>
        <dbReference type="SAM" id="MobiDB-lite"/>
    </source>
</evidence>
<feature type="region of interest" description="Disordered" evidence="1">
    <location>
        <begin position="417"/>
        <end position="450"/>
    </location>
</feature>
<dbReference type="OrthoDB" id="2919059at2759"/>
<protein>
    <submittedName>
        <fullName evidence="2">Uncharacterized protein</fullName>
    </submittedName>
</protein>
<dbReference type="EMBL" id="CACVBS010000039">
    <property type="protein sequence ID" value="CAA7263267.1"/>
    <property type="molecule type" value="Genomic_DNA"/>
</dbReference>
<evidence type="ECO:0000313" key="2">
    <source>
        <dbReference type="EMBL" id="CAA7263267.1"/>
    </source>
</evidence>
<sequence>MTIPLQTTIHPIDDHSQWPAECISLCHQFTPQLRGELPTQPLSPLVQNILEEVKESPRISFTDQGDLQHALSITDYLDSVLTSVRMFRELKALDKNEGFGPRATKPIWSSLIASLSTAWSKDVSVLSDVPFLLPRSLELSLPHIESGCVEGCASLLLCTSISTGENDLDDDIIEQDAQDVKEEECSEDDDQPEQDDFADQSLMSDEDEDQTRSFQWAELSVRSLDENDLDGSSSAISLPSLNLPFDAHILPGQGRRTNVFLPIICIAEEQDIFSLVTSAVYQRHLWGISRPIIGISLSKFGTTANVMLGWISPHDTDVDQQLPQVHIALGNRQGDESLGIFNLLEPVSTLYFAQFILNMSSELQSLSESLQTTTTTQLCWRLDHLCLKDRSIMHESEASDNWFTRVEQWALDVALSESSEHPPFSPAPLDGAQEEMAEDRRRRKPVAKVAKEAPVISSKEALSVKSTTLASQSSGKLSNMPSSKPDSASKFAGHHVEAGVVHMESGYELWAWNRRCVRIGRLFVSPAAVGSAVEQINDMVNLYNSLTNFAWPQDWTDVNRMPNVDAVYLSRRQQLYDQFQSAKKEQFNSCLDIVSTKLLGSRFSTFFHAVETAASLQEMRKTGLNIYEKETRNTWDTLLYLFCCSEDVAVSKSVLLERTVRYPRSKFIPSQVTADQYLSISYSQADHQRSIATRQWLLCADNEVKETSSENVFTVLSQCDSIYHHFNKINATSIKPDQLVKAMAKDPTNGTTDAVLCVQIPVTSSQKPPESGAVSILTNLMASSSLFSLMKGAIASSFSLGNTCSAEDKHKKCFMCPAVTDSFASHIILHSVPQKPETALLVPVFFAEYKKIKDEVEKAFNQCRMYCVSGVEFLSTLGVDDFPVFGLVTTGSQGTILMVWKSTRVVNPKDDSTRRIKADQAQASSYTYIMDHNLASFDISIPIQAMQFVITVHRIYQYQLRLKDLLKMSDVYSKMADATFNDWMMKPPVPEVDAKGKAATSNAVA</sequence>
<feature type="region of interest" description="Disordered" evidence="1">
    <location>
        <begin position="467"/>
        <end position="490"/>
    </location>
</feature>
<dbReference type="Proteomes" id="UP000467700">
    <property type="component" value="Unassembled WGS sequence"/>
</dbReference>
<organism evidence="2 3">
    <name type="scientific">Cyclocybe aegerita</name>
    <name type="common">Black poplar mushroom</name>
    <name type="synonym">Agrocybe aegerita</name>
    <dbReference type="NCBI Taxonomy" id="1973307"/>
    <lineage>
        <taxon>Eukaryota</taxon>
        <taxon>Fungi</taxon>
        <taxon>Dikarya</taxon>
        <taxon>Basidiomycota</taxon>
        <taxon>Agaricomycotina</taxon>
        <taxon>Agaricomycetes</taxon>
        <taxon>Agaricomycetidae</taxon>
        <taxon>Agaricales</taxon>
        <taxon>Agaricineae</taxon>
        <taxon>Bolbitiaceae</taxon>
        <taxon>Cyclocybe</taxon>
    </lineage>
</organism>
<evidence type="ECO:0000313" key="3">
    <source>
        <dbReference type="Proteomes" id="UP000467700"/>
    </source>
</evidence>